<keyword evidence="7" id="KW-1185">Reference proteome</keyword>
<feature type="active site" description="Nucleophile" evidence="4">
    <location>
        <position position="161"/>
    </location>
</feature>
<evidence type="ECO:0000313" key="6">
    <source>
        <dbReference type="EMBL" id="RYO82553.1"/>
    </source>
</evidence>
<comment type="similarity">
    <text evidence="1">Belongs to the peptidase S33 family.</text>
</comment>
<dbReference type="EMBL" id="QJNU01000936">
    <property type="protein sequence ID" value="RYO82553.1"/>
    <property type="molecule type" value="Genomic_DNA"/>
</dbReference>
<evidence type="ECO:0000313" key="7">
    <source>
        <dbReference type="Proteomes" id="UP000293360"/>
    </source>
</evidence>
<evidence type="ECO:0000259" key="5">
    <source>
        <dbReference type="Pfam" id="PF06441"/>
    </source>
</evidence>
<dbReference type="Proteomes" id="UP000293360">
    <property type="component" value="Unassembled WGS sequence"/>
</dbReference>
<evidence type="ECO:0000256" key="2">
    <source>
        <dbReference type="ARBA" id="ARBA00022797"/>
    </source>
</evidence>
<dbReference type="GO" id="GO:0097176">
    <property type="term" value="P:epoxide metabolic process"/>
    <property type="evidence" value="ECO:0007669"/>
    <property type="project" value="TreeGrafter"/>
</dbReference>
<dbReference type="SUPFAM" id="SSF53474">
    <property type="entry name" value="alpha/beta-Hydrolases"/>
    <property type="match status" value="1"/>
</dbReference>
<dbReference type="InterPro" id="IPR029058">
    <property type="entry name" value="AB_hydrolase_fold"/>
</dbReference>
<name>A0A4V1X8X9_9PEZI</name>
<dbReference type="Gene3D" id="3.40.50.1820">
    <property type="entry name" value="alpha/beta hydrolase"/>
    <property type="match status" value="1"/>
</dbReference>
<protein>
    <recommendedName>
        <fullName evidence="5">Epoxide hydrolase N-terminal domain-containing protein</fullName>
    </recommendedName>
</protein>
<dbReference type="OrthoDB" id="6431331at2759"/>
<sequence>MTRTPIGIPELEAQEGPPVQNATAVRYYWANEYDWHEEEESINKQFLQFTTTVDISAHSDYEEPVPLHFVHHTSPREDAIPLLFIHGWPGSFMEIGPAIGSLTRPPNSSLPAFHVVAPSIPGFAFSPAPTKPGYGYIEAAHTFNELMLQLGYDRYVIQGGDAGGIILRYQASLYPSSVVSGLNNFWVTSPSEADLERYRSGETSDDETAVIELLESFVTQHFGYGQIQQTRPLRLAYAVTDSPVGLAMWIDDAIYNGLWDPTFYGPRALITMTMMHWIQGPYGATRIYKEGSLAGAFNLTHFDDLPYVGQPMAISQFPKDIWYRTPLDWAQRTGNVKVRYVHEIGGHFPAWENPDLLLQDVWAFFGDKVLSDTGVFNGKEDKAQDIRREL</sequence>
<accession>A0A4V1X8X9</accession>
<evidence type="ECO:0000256" key="3">
    <source>
        <dbReference type="ARBA" id="ARBA00022801"/>
    </source>
</evidence>
<dbReference type="STRING" id="155417.A0A4V1X8X9"/>
<feature type="domain" description="Epoxide hydrolase N-terminal" evidence="5">
    <location>
        <begin position="12"/>
        <end position="95"/>
    </location>
</feature>
<dbReference type="PIRSF" id="PIRSF001112">
    <property type="entry name" value="Epoxide_hydrolase"/>
    <property type="match status" value="1"/>
</dbReference>
<dbReference type="PANTHER" id="PTHR21661:SF35">
    <property type="entry name" value="EPOXIDE HYDROLASE"/>
    <property type="match status" value="1"/>
</dbReference>
<dbReference type="PRINTS" id="PR00412">
    <property type="entry name" value="EPOXHYDRLASE"/>
</dbReference>
<dbReference type="AlphaFoldDB" id="A0A4V1X8X9"/>
<dbReference type="PANTHER" id="PTHR21661">
    <property type="entry name" value="EPOXIDE HYDROLASE 1-RELATED"/>
    <property type="match status" value="1"/>
</dbReference>
<feature type="active site" description="Proton acceptor" evidence="4">
    <location>
        <position position="347"/>
    </location>
</feature>
<feature type="active site" description="Proton donor" evidence="4">
    <location>
        <position position="288"/>
    </location>
</feature>
<dbReference type="Pfam" id="PF06441">
    <property type="entry name" value="EHN"/>
    <property type="match status" value="1"/>
</dbReference>
<dbReference type="InterPro" id="IPR010497">
    <property type="entry name" value="Epoxide_hydro_N"/>
</dbReference>
<keyword evidence="3" id="KW-0378">Hydrolase</keyword>
<gene>
    <name evidence="6" type="ORF">DL764_009592</name>
</gene>
<evidence type="ECO:0000256" key="4">
    <source>
        <dbReference type="PIRSR" id="PIRSR001112-1"/>
    </source>
</evidence>
<dbReference type="InterPro" id="IPR000639">
    <property type="entry name" value="Epox_hydrolase-like"/>
</dbReference>
<dbReference type="GO" id="GO:0004301">
    <property type="term" value="F:epoxide hydrolase activity"/>
    <property type="evidence" value="ECO:0007669"/>
    <property type="project" value="TreeGrafter"/>
</dbReference>
<dbReference type="InterPro" id="IPR016292">
    <property type="entry name" value="Epoxide_hydrolase"/>
</dbReference>
<evidence type="ECO:0000256" key="1">
    <source>
        <dbReference type="ARBA" id="ARBA00010088"/>
    </source>
</evidence>
<organism evidence="6 7">
    <name type="scientific">Monosporascus ibericus</name>
    <dbReference type="NCBI Taxonomy" id="155417"/>
    <lineage>
        <taxon>Eukaryota</taxon>
        <taxon>Fungi</taxon>
        <taxon>Dikarya</taxon>
        <taxon>Ascomycota</taxon>
        <taxon>Pezizomycotina</taxon>
        <taxon>Sordariomycetes</taxon>
        <taxon>Xylariomycetidae</taxon>
        <taxon>Xylariales</taxon>
        <taxon>Xylariales incertae sedis</taxon>
        <taxon>Monosporascus</taxon>
    </lineage>
</organism>
<proteinExistence type="inferred from homology"/>
<reference evidence="6 7" key="1">
    <citation type="submission" date="2018-06" db="EMBL/GenBank/DDBJ databases">
        <title>Complete Genomes of Monosporascus.</title>
        <authorList>
            <person name="Robinson A.J."/>
            <person name="Natvig D.O."/>
        </authorList>
    </citation>
    <scope>NUCLEOTIDE SEQUENCE [LARGE SCALE GENOMIC DNA]</scope>
    <source>
        <strain evidence="6 7">CBS 110550</strain>
    </source>
</reference>
<comment type="caution">
    <text evidence="6">The sequence shown here is derived from an EMBL/GenBank/DDBJ whole genome shotgun (WGS) entry which is preliminary data.</text>
</comment>
<keyword evidence="2" id="KW-0058">Aromatic hydrocarbons catabolism</keyword>